<feature type="compositionally biased region" description="Basic and acidic residues" evidence="1">
    <location>
        <begin position="1"/>
        <end position="14"/>
    </location>
</feature>
<gene>
    <name evidence="2" type="ORF">TL16_g01345</name>
</gene>
<dbReference type="EMBL" id="BLQM01000030">
    <property type="protein sequence ID" value="GMH52959.1"/>
    <property type="molecule type" value="Genomic_DNA"/>
</dbReference>
<accession>A0A9W6ZM04</accession>
<organism evidence="2 3">
    <name type="scientific">Triparma laevis f. inornata</name>
    <dbReference type="NCBI Taxonomy" id="1714386"/>
    <lineage>
        <taxon>Eukaryota</taxon>
        <taxon>Sar</taxon>
        <taxon>Stramenopiles</taxon>
        <taxon>Ochrophyta</taxon>
        <taxon>Bolidophyceae</taxon>
        <taxon>Parmales</taxon>
        <taxon>Triparmaceae</taxon>
        <taxon>Triparma</taxon>
    </lineage>
</organism>
<protein>
    <submittedName>
        <fullName evidence="2">Uncharacterized protein</fullName>
    </submittedName>
</protein>
<dbReference type="AlphaFoldDB" id="A0A9W6ZM04"/>
<reference evidence="3" key="1">
    <citation type="journal article" date="2023" name="Commun. Biol.">
        <title>Genome analysis of Parmales, the sister group of diatoms, reveals the evolutionary specialization of diatoms from phago-mixotrophs to photoautotrophs.</title>
        <authorList>
            <person name="Ban H."/>
            <person name="Sato S."/>
            <person name="Yoshikawa S."/>
            <person name="Yamada K."/>
            <person name="Nakamura Y."/>
            <person name="Ichinomiya M."/>
            <person name="Sato N."/>
            <person name="Blanc-Mathieu R."/>
            <person name="Endo H."/>
            <person name="Kuwata A."/>
            <person name="Ogata H."/>
        </authorList>
    </citation>
    <scope>NUCLEOTIDE SEQUENCE [LARGE SCALE GENOMIC DNA]</scope>
</reference>
<evidence type="ECO:0000256" key="1">
    <source>
        <dbReference type="SAM" id="MobiDB-lite"/>
    </source>
</evidence>
<sequence>MFEKEMTSRFERDYGSSVENTTVDKNQTYDADMEYDSDGNTVDPRSARGIKMRYLRERAKKKAIAEKTGDTTPQVDEHALLPIQGMLSGVFHPYMGPYVALERQNLEEQVRRKSKYLLLELYTNSLFRSPARQRRRRLQPRQPRRNARLHLFHKPICLHEKQARQCEERSDELGMR</sequence>
<evidence type="ECO:0000313" key="3">
    <source>
        <dbReference type="Proteomes" id="UP001162640"/>
    </source>
</evidence>
<comment type="caution">
    <text evidence="2">The sequence shown here is derived from an EMBL/GenBank/DDBJ whole genome shotgun (WGS) entry which is preliminary data.</text>
</comment>
<name>A0A9W6ZM04_9STRA</name>
<dbReference type="Proteomes" id="UP001162640">
    <property type="component" value="Unassembled WGS sequence"/>
</dbReference>
<feature type="compositionally biased region" description="Polar residues" evidence="1">
    <location>
        <begin position="17"/>
        <end position="29"/>
    </location>
</feature>
<evidence type="ECO:0000313" key="2">
    <source>
        <dbReference type="EMBL" id="GMH52959.1"/>
    </source>
</evidence>
<proteinExistence type="predicted"/>
<feature type="region of interest" description="Disordered" evidence="1">
    <location>
        <begin position="1"/>
        <end position="45"/>
    </location>
</feature>